<comment type="caution">
    <text evidence="2">The sequence shown here is derived from an EMBL/GenBank/DDBJ whole genome shotgun (WGS) entry which is preliminary data.</text>
</comment>
<sequence>MLSPRQFFPGCSSGLPTSPPCLSAKNTEITQVFRRWLLNEPSFRFFTVTYGLISKELLNMQRRVVVVLTLPDKAAADQDSDSSSSDTAKESDSDNSSSNSSSTGDTVETINVNIEVDNSFDL</sequence>
<feature type="region of interest" description="Disordered" evidence="1">
    <location>
        <begin position="74"/>
        <end position="110"/>
    </location>
</feature>
<dbReference type="Proteomes" id="UP000596742">
    <property type="component" value="Unassembled WGS sequence"/>
</dbReference>
<dbReference type="EMBL" id="UYJE01003818">
    <property type="protein sequence ID" value="VDI22644.1"/>
    <property type="molecule type" value="Genomic_DNA"/>
</dbReference>
<name>A0A8B6DMV4_MYTGA</name>
<accession>A0A8B6DMV4</accession>
<reference evidence="2" key="1">
    <citation type="submission" date="2018-11" db="EMBL/GenBank/DDBJ databases">
        <authorList>
            <person name="Alioto T."/>
            <person name="Alioto T."/>
        </authorList>
    </citation>
    <scope>NUCLEOTIDE SEQUENCE</scope>
</reference>
<gene>
    <name evidence="2" type="ORF">MGAL_10B017590</name>
</gene>
<protein>
    <submittedName>
        <fullName evidence="2">Uncharacterized protein</fullName>
    </submittedName>
</protein>
<evidence type="ECO:0000313" key="2">
    <source>
        <dbReference type="EMBL" id="VDI22644.1"/>
    </source>
</evidence>
<evidence type="ECO:0000313" key="3">
    <source>
        <dbReference type="Proteomes" id="UP000596742"/>
    </source>
</evidence>
<evidence type="ECO:0000256" key="1">
    <source>
        <dbReference type="SAM" id="MobiDB-lite"/>
    </source>
</evidence>
<organism evidence="2 3">
    <name type="scientific">Mytilus galloprovincialis</name>
    <name type="common">Mediterranean mussel</name>
    <dbReference type="NCBI Taxonomy" id="29158"/>
    <lineage>
        <taxon>Eukaryota</taxon>
        <taxon>Metazoa</taxon>
        <taxon>Spiralia</taxon>
        <taxon>Lophotrochozoa</taxon>
        <taxon>Mollusca</taxon>
        <taxon>Bivalvia</taxon>
        <taxon>Autobranchia</taxon>
        <taxon>Pteriomorphia</taxon>
        <taxon>Mytilida</taxon>
        <taxon>Mytiloidea</taxon>
        <taxon>Mytilidae</taxon>
        <taxon>Mytilinae</taxon>
        <taxon>Mytilus</taxon>
    </lineage>
</organism>
<proteinExistence type="predicted"/>
<keyword evidence="3" id="KW-1185">Reference proteome</keyword>
<dbReference type="AlphaFoldDB" id="A0A8B6DMV4"/>